<dbReference type="PROSITE" id="PS50002">
    <property type="entry name" value="SH3"/>
    <property type="match status" value="1"/>
</dbReference>
<gene>
    <name evidence="8" type="ORF">AMORRO_LOCUS9404</name>
</gene>
<dbReference type="Pfam" id="PF14604">
    <property type="entry name" value="SH3_9"/>
    <property type="match status" value="1"/>
</dbReference>
<keyword evidence="4" id="KW-0472">Membrane</keyword>
<evidence type="ECO:0000256" key="3">
    <source>
        <dbReference type="ARBA" id="ARBA00023054"/>
    </source>
</evidence>
<dbReference type="Gene3D" id="2.30.30.40">
    <property type="entry name" value="SH3 Domains"/>
    <property type="match status" value="1"/>
</dbReference>
<evidence type="ECO:0000256" key="5">
    <source>
        <dbReference type="PROSITE-ProRule" id="PRU00192"/>
    </source>
</evidence>
<reference evidence="8" key="1">
    <citation type="submission" date="2021-06" db="EMBL/GenBank/DDBJ databases">
        <authorList>
            <person name="Kallberg Y."/>
            <person name="Tangrot J."/>
            <person name="Rosling A."/>
        </authorList>
    </citation>
    <scope>NUCLEOTIDE SEQUENCE</scope>
    <source>
        <strain evidence="8">CL551</strain>
    </source>
</reference>
<evidence type="ECO:0000256" key="2">
    <source>
        <dbReference type="ARBA" id="ARBA00022443"/>
    </source>
</evidence>
<evidence type="ECO:0000313" key="8">
    <source>
        <dbReference type="EMBL" id="CAG8638401.1"/>
    </source>
</evidence>
<dbReference type="SMART" id="SM00326">
    <property type="entry name" value="SH3"/>
    <property type="match status" value="1"/>
</dbReference>
<dbReference type="SUPFAM" id="SSF50044">
    <property type="entry name" value="SH3-domain"/>
    <property type="match status" value="1"/>
</dbReference>
<protein>
    <submittedName>
        <fullName evidence="8">9853_t:CDS:1</fullName>
    </submittedName>
</protein>
<feature type="non-terminal residue" evidence="8">
    <location>
        <position position="1"/>
    </location>
</feature>
<evidence type="ECO:0000256" key="1">
    <source>
        <dbReference type="ARBA" id="ARBA00004170"/>
    </source>
</evidence>
<dbReference type="InterPro" id="IPR050384">
    <property type="entry name" value="Endophilin_SH3RF"/>
</dbReference>
<comment type="subcellular location">
    <subcellularLocation>
        <location evidence="1">Membrane</location>
        <topology evidence="1">Peripheral membrane protein</topology>
    </subcellularLocation>
</comment>
<feature type="region of interest" description="Disordered" evidence="6">
    <location>
        <begin position="26"/>
        <end position="46"/>
    </location>
</feature>
<dbReference type="InterPro" id="IPR001452">
    <property type="entry name" value="SH3_domain"/>
</dbReference>
<sequence length="123" mass="14214">SLEVENNPLNMDIKIRDFGFPIDDSRHWGHPYPSSDEEDEEAETNEYTNRRARALYDFQAENPTELSFQEGDILLIQDRQCAGWLIADLGDETGLVPENYVALLGDDEEEEDEYGDWANEEQQ</sequence>
<dbReference type="PANTHER" id="PTHR14167">
    <property type="entry name" value="SH3 DOMAIN-CONTAINING"/>
    <property type="match status" value="1"/>
</dbReference>
<accession>A0A9N9DK89</accession>
<dbReference type="EMBL" id="CAJVPV010009124">
    <property type="protein sequence ID" value="CAG8638401.1"/>
    <property type="molecule type" value="Genomic_DNA"/>
</dbReference>
<organism evidence="8 9">
    <name type="scientific">Acaulospora morrowiae</name>
    <dbReference type="NCBI Taxonomy" id="94023"/>
    <lineage>
        <taxon>Eukaryota</taxon>
        <taxon>Fungi</taxon>
        <taxon>Fungi incertae sedis</taxon>
        <taxon>Mucoromycota</taxon>
        <taxon>Glomeromycotina</taxon>
        <taxon>Glomeromycetes</taxon>
        <taxon>Diversisporales</taxon>
        <taxon>Acaulosporaceae</taxon>
        <taxon>Acaulospora</taxon>
    </lineage>
</organism>
<evidence type="ECO:0000256" key="6">
    <source>
        <dbReference type="SAM" id="MobiDB-lite"/>
    </source>
</evidence>
<dbReference type="OrthoDB" id="19092at2759"/>
<comment type="caution">
    <text evidence="8">The sequence shown here is derived from an EMBL/GenBank/DDBJ whole genome shotgun (WGS) entry which is preliminary data.</text>
</comment>
<dbReference type="PRINTS" id="PR00452">
    <property type="entry name" value="SH3DOMAIN"/>
</dbReference>
<evidence type="ECO:0000256" key="4">
    <source>
        <dbReference type="ARBA" id="ARBA00023136"/>
    </source>
</evidence>
<name>A0A9N9DK89_9GLOM</name>
<dbReference type="InterPro" id="IPR036028">
    <property type="entry name" value="SH3-like_dom_sf"/>
</dbReference>
<dbReference type="PRINTS" id="PR00499">
    <property type="entry name" value="P67PHOX"/>
</dbReference>
<keyword evidence="2 5" id="KW-0728">SH3 domain</keyword>
<dbReference type="PANTHER" id="PTHR14167:SF81">
    <property type="entry name" value="ENDOPHILIN-A"/>
    <property type="match status" value="1"/>
</dbReference>
<dbReference type="AlphaFoldDB" id="A0A9N9DK89"/>
<evidence type="ECO:0000259" key="7">
    <source>
        <dbReference type="PROSITE" id="PS50002"/>
    </source>
</evidence>
<keyword evidence="9" id="KW-1185">Reference proteome</keyword>
<evidence type="ECO:0000313" key="9">
    <source>
        <dbReference type="Proteomes" id="UP000789342"/>
    </source>
</evidence>
<keyword evidence="3" id="KW-0175">Coiled coil</keyword>
<feature type="domain" description="SH3" evidence="7">
    <location>
        <begin position="47"/>
        <end position="106"/>
    </location>
</feature>
<feature type="compositionally biased region" description="Acidic residues" evidence="6">
    <location>
        <begin position="35"/>
        <end position="44"/>
    </location>
</feature>
<dbReference type="Proteomes" id="UP000789342">
    <property type="component" value="Unassembled WGS sequence"/>
</dbReference>
<proteinExistence type="predicted"/>